<dbReference type="RefSeq" id="WP_169560947.1">
    <property type="nucleotide sequence ID" value="NZ_BSNF01000008.1"/>
</dbReference>
<dbReference type="InterPro" id="IPR029753">
    <property type="entry name" value="D-isomer_DH_CS"/>
</dbReference>
<keyword evidence="8" id="KW-1185">Reference proteome</keyword>
<dbReference type="PANTHER" id="PTHR43761:SF1">
    <property type="entry name" value="D-ISOMER SPECIFIC 2-HYDROXYACID DEHYDROGENASE CATALYTIC DOMAIN-CONTAINING PROTEIN-RELATED"/>
    <property type="match status" value="1"/>
</dbReference>
<dbReference type="CDD" id="cd12175">
    <property type="entry name" value="2-Hacid_dh_11"/>
    <property type="match status" value="1"/>
</dbReference>
<evidence type="ECO:0000259" key="6">
    <source>
        <dbReference type="Pfam" id="PF02826"/>
    </source>
</evidence>
<comment type="similarity">
    <text evidence="1 4">Belongs to the D-isomer specific 2-hydroxyacid dehydrogenase family.</text>
</comment>
<evidence type="ECO:0000313" key="8">
    <source>
        <dbReference type="Proteomes" id="UP001161409"/>
    </source>
</evidence>
<gene>
    <name evidence="7" type="ORF">GCM10007924_20670</name>
</gene>
<reference evidence="7" key="1">
    <citation type="journal article" date="2014" name="Int. J. Syst. Evol. Microbiol.">
        <title>Complete genome of a new Firmicutes species belonging to the dominant human colonic microbiota ('Ruminococcus bicirculans') reveals two chromosomes and a selective capacity to utilize plant glucans.</title>
        <authorList>
            <consortium name="NISC Comparative Sequencing Program"/>
            <person name="Wegmann U."/>
            <person name="Louis P."/>
            <person name="Goesmann A."/>
            <person name="Henrissat B."/>
            <person name="Duncan S.H."/>
            <person name="Flint H.J."/>
        </authorList>
    </citation>
    <scope>NUCLEOTIDE SEQUENCE</scope>
    <source>
        <strain evidence="7">NBRC 103408</strain>
    </source>
</reference>
<dbReference type="Pfam" id="PF00389">
    <property type="entry name" value="2-Hacid_dh"/>
    <property type="match status" value="1"/>
</dbReference>
<feature type="domain" description="D-isomer specific 2-hydroxyacid dehydrogenase catalytic" evidence="5">
    <location>
        <begin position="24"/>
        <end position="310"/>
    </location>
</feature>
<dbReference type="SUPFAM" id="SSF51735">
    <property type="entry name" value="NAD(P)-binding Rossmann-fold domains"/>
    <property type="match status" value="1"/>
</dbReference>
<dbReference type="Pfam" id="PF02826">
    <property type="entry name" value="2-Hacid_dh_C"/>
    <property type="match status" value="1"/>
</dbReference>
<evidence type="ECO:0000313" key="7">
    <source>
        <dbReference type="EMBL" id="GLQ06846.1"/>
    </source>
</evidence>
<dbReference type="PROSITE" id="PS00670">
    <property type="entry name" value="D_2_HYDROXYACID_DH_2"/>
    <property type="match status" value="1"/>
</dbReference>
<feature type="domain" description="D-isomer specific 2-hydroxyacid dehydrogenase NAD-binding" evidence="6">
    <location>
        <begin position="105"/>
        <end position="280"/>
    </location>
</feature>
<dbReference type="PANTHER" id="PTHR43761">
    <property type="entry name" value="D-ISOMER SPECIFIC 2-HYDROXYACID DEHYDROGENASE FAMILY PROTEIN (AFU_ORTHOLOGUE AFUA_1G13630)"/>
    <property type="match status" value="1"/>
</dbReference>
<comment type="caution">
    <text evidence="7">The sequence shown here is derived from an EMBL/GenBank/DDBJ whole genome shotgun (WGS) entry which is preliminary data.</text>
</comment>
<keyword evidence="2 4" id="KW-0560">Oxidoreductase</keyword>
<evidence type="ECO:0000256" key="1">
    <source>
        <dbReference type="ARBA" id="ARBA00005854"/>
    </source>
</evidence>
<dbReference type="SUPFAM" id="SSF52283">
    <property type="entry name" value="Formate/glycerate dehydrogenase catalytic domain-like"/>
    <property type="match status" value="1"/>
</dbReference>
<dbReference type="Gene3D" id="3.40.50.720">
    <property type="entry name" value="NAD(P)-binding Rossmann-like Domain"/>
    <property type="match status" value="2"/>
</dbReference>
<evidence type="ECO:0000259" key="5">
    <source>
        <dbReference type="Pfam" id="PF00389"/>
    </source>
</evidence>
<sequence length="312" mass="33549">MKALLQFSASERLKARLASLSGLYVTVVEERDELGFRRAIGDTDVLLHVLEPVTATMIAMAPNLKLIQKIGVGVNTIDLDAAREAGVQVANLPGTNTAAVAEHTLSLMLATLRRVTAFDQATRKGAGWQIPPDQAEALGEINRSRIGLIGFGAVAERLASYLNAMGAKVQYWSRSLRPNADAAAVSFDELLETSDIISLHIPATPETVGLLDAAALQRMKPGAILINTARGNLVDEAALAVALKSGHIGGAGLDVFEDEPMRGQSDLVVCPNVVMTPHIAWLTPETLDRSLRVIEQNCQRIAEGRDVLHRIW</sequence>
<organism evidence="7 8">
    <name type="scientific">Sneathiella chinensis</name>
    <dbReference type="NCBI Taxonomy" id="349750"/>
    <lineage>
        <taxon>Bacteria</taxon>
        <taxon>Pseudomonadati</taxon>
        <taxon>Pseudomonadota</taxon>
        <taxon>Alphaproteobacteria</taxon>
        <taxon>Sneathiellales</taxon>
        <taxon>Sneathiellaceae</taxon>
        <taxon>Sneathiella</taxon>
    </lineage>
</organism>
<reference evidence="7" key="2">
    <citation type="submission" date="2023-01" db="EMBL/GenBank/DDBJ databases">
        <title>Draft genome sequence of Sneathiella chinensis strain NBRC 103408.</title>
        <authorList>
            <person name="Sun Q."/>
            <person name="Mori K."/>
        </authorList>
    </citation>
    <scope>NUCLEOTIDE SEQUENCE</scope>
    <source>
        <strain evidence="7">NBRC 103408</strain>
    </source>
</reference>
<dbReference type="InterPro" id="IPR006139">
    <property type="entry name" value="D-isomer_2_OHA_DH_cat_dom"/>
</dbReference>
<protein>
    <submittedName>
        <fullName evidence="7">Glyoxylate reductase</fullName>
    </submittedName>
</protein>
<dbReference type="InterPro" id="IPR036291">
    <property type="entry name" value="NAD(P)-bd_dom_sf"/>
</dbReference>
<dbReference type="Proteomes" id="UP001161409">
    <property type="component" value="Unassembled WGS sequence"/>
</dbReference>
<dbReference type="InterPro" id="IPR006140">
    <property type="entry name" value="D-isomer_DH_NAD-bd"/>
</dbReference>
<keyword evidence="3" id="KW-0520">NAD</keyword>
<dbReference type="PROSITE" id="PS00671">
    <property type="entry name" value="D_2_HYDROXYACID_DH_3"/>
    <property type="match status" value="1"/>
</dbReference>
<accession>A0ABQ5U640</accession>
<evidence type="ECO:0000256" key="3">
    <source>
        <dbReference type="ARBA" id="ARBA00023027"/>
    </source>
</evidence>
<dbReference type="EMBL" id="BSNF01000008">
    <property type="protein sequence ID" value="GLQ06846.1"/>
    <property type="molecule type" value="Genomic_DNA"/>
</dbReference>
<name>A0ABQ5U640_9PROT</name>
<proteinExistence type="inferred from homology"/>
<evidence type="ECO:0000256" key="2">
    <source>
        <dbReference type="ARBA" id="ARBA00023002"/>
    </source>
</evidence>
<evidence type="ECO:0000256" key="4">
    <source>
        <dbReference type="RuleBase" id="RU003719"/>
    </source>
</evidence>
<dbReference type="InterPro" id="IPR050418">
    <property type="entry name" value="D-iso_2-hydroxyacid_DH_PdxB"/>
</dbReference>